<proteinExistence type="predicted"/>
<dbReference type="AlphaFoldDB" id="A0AA38GJG5"/>
<feature type="region of interest" description="Disordered" evidence="1">
    <location>
        <begin position="26"/>
        <end position="61"/>
    </location>
</feature>
<feature type="compositionally biased region" description="Basic and acidic residues" evidence="1">
    <location>
        <begin position="35"/>
        <end position="61"/>
    </location>
</feature>
<dbReference type="Proteomes" id="UP000824469">
    <property type="component" value="Unassembled WGS sequence"/>
</dbReference>
<evidence type="ECO:0000313" key="3">
    <source>
        <dbReference type="Proteomes" id="UP000824469"/>
    </source>
</evidence>
<comment type="caution">
    <text evidence="2">The sequence shown here is derived from an EMBL/GenBank/DDBJ whole genome shotgun (WGS) entry which is preliminary data.</text>
</comment>
<dbReference type="EMBL" id="JAHRHJ020000002">
    <property type="protein sequence ID" value="KAH9324121.1"/>
    <property type="molecule type" value="Genomic_DNA"/>
</dbReference>
<evidence type="ECO:0000256" key="1">
    <source>
        <dbReference type="SAM" id="MobiDB-lite"/>
    </source>
</evidence>
<evidence type="ECO:0000313" key="2">
    <source>
        <dbReference type="EMBL" id="KAH9324121.1"/>
    </source>
</evidence>
<sequence>MSKKTQIHGGMEQPLEASIILVENEPLTDIQNNSTKEDVFEEKPMGHEPQKREKSDLPMGEDKMSMEDQFLDKNEDQELAGIPKAAACWRQIEGIHDHEENYEEVPCIANSRYDDSLPYFIPLPYSHQDEGFFKEASDKCIVKANTRKTKEHGGKEILEFGLHAYLNSKFLSIVGSIISIRGGTHHPPWVKSLFHNQKDTMLIDKGNRHQLIGEELPRRMEPNKAKTRKKHRSSMMLHGGHSEGLNTIMANQCLFPCMHSHHSVMGHQLFKLNLRRYMVSSVFPFHQSFDGHSKKDSSNYNRSFVHEVDVE</sequence>
<gene>
    <name evidence="2" type="ORF">KI387_004299</name>
</gene>
<name>A0AA38GJG5_TAXCH</name>
<protein>
    <submittedName>
        <fullName evidence="2">Uncharacterized protein</fullName>
    </submittedName>
</protein>
<accession>A0AA38GJG5</accession>
<reference evidence="2 3" key="1">
    <citation type="journal article" date="2021" name="Nat. Plants">
        <title>The Taxus genome provides insights into paclitaxel biosynthesis.</title>
        <authorList>
            <person name="Xiong X."/>
            <person name="Gou J."/>
            <person name="Liao Q."/>
            <person name="Li Y."/>
            <person name="Zhou Q."/>
            <person name="Bi G."/>
            <person name="Li C."/>
            <person name="Du R."/>
            <person name="Wang X."/>
            <person name="Sun T."/>
            <person name="Guo L."/>
            <person name="Liang H."/>
            <person name="Lu P."/>
            <person name="Wu Y."/>
            <person name="Zhang Z."/>
            <person name="Ro D.K."/>
            <person name="Shang Y."/>
            <person name="Huang S."/>
            <person name="Yan J."/>
        </authorList>
    </citation>
    <scope>NUCLEOTIDE SEQUENCE [LARGE SCALE GENOMIC DNA]</scope>
    <source>
        <strain evidence="2">Ta-2019</strain>
    </source>
</reference>
<keyword evidence="3" id="KW-1185">Reference proteome</keyword>
<organism evidence="2 3">
    <name type="scientific">Taxus chinensis</name>
    <name type="common">Chinese yew</name>
    <name type="synonym">Taxus wallichiana var. chinensis</name>
    <dbReference type="NCBI Taxonomy" id="29808"/>
    <lineage>
        <taxon>Eukaryota</taxon>
        <taxon>Viridiplantae</taxon>
        <taxon>Streptophyta</taxon>
        <taxon>Embryophyta</taxon>
        <taxon>Tracheophyta</taxon>
        <taxon>Spermatophyta</taxon>
        <taxon>Pinopsida</taxon>
        <taxon>Pinidae</taxon>
        <taxon>Conifers II</taxon>
        <taxon>Cupressales</taxon>
        <taxon>Taxaceae</taxon>
        <taxon>Taxus</taxon>
    </lineage>
</organism>